<keyword evidence="5" id="KW-1185">Reference proteome</keyword>
<reference evidence="4 5" key="1">
    <citation type="journal article" date="2023" name="Hortic Res">
        <title>Pangenome of water caltrop reveals structural variations and asymmetric subgenome divergence after allopolyploidization.</title>
        <authorList>
            <person name="Zhang X."/>
            <person name="Chen Y."/>
            <person name="Wang L."/>
            <person name="Yuan Y."/>
            <person name="Fang M."/>
            <person name="Shi L."/>
            <person name="Lu R."/>
            <person name="Comes H.P."/>
            <person name="Ma Y."/>
            <person name="Chen Y."/>
            <person name="Huang G."/>
            <person name="Zhou Y."/>
            <person name="Zheng Z."/>
            <person name="Qiu Y."/>
        </authorList>
    </citation>
    <scope>NUCLEOTIDE SEQUENCE [LARGE SCALE GENOMIC DNA]</scope>
    <source>
        <tissue evidence="4">Roots</tissue>
    </source>
</reference>
<dbReference type="AlphaFoldDB" id="A0AAN7JT48"/>
<dbReference type="Gene3D" id="1.25.40.10">
    <property type="entry name" value="Tetratricopeptide repeat domain"/>
    <property type="match status" value="6"/>
</dbReference>
<feature type="repeat" description="PPR" evidence="3">
    <location>
        <begin position="162"/>
        <end position="192"/>
    </location>
</feature>
<feature type="repeat" description="PPR" evidence="3">
    <location>
        <begin position="202"/>
        <end position="236"/>
    </location>
</feature>
<dbReference type="GO" id="GO:0003729">
    <property type="term" value="F:mRNA binding"/>
    <property type="evidence" value="ECO:0007669"/>
    <property type="project" value="TreeGrafter"/>
</dbReference>
<feature type="repeat" description="PPR" evidence="3">
    <location>
        <begin position="92"/>
        <end position="126"/>
    </location>
</feature>
<feature type="repeat" description="PPR" evidence="3">
    <location>
        <begin position="307"/>
        <end position="341"/>
    </location>
</feature>
<dbReference type="PANTHER" id="PTHR47932:SF2">
    <property type="entry name" value="OS10G0484300 PROTEIN"/>
    <property type="match status" value="1"/>
</dbReference>
<feature type="repeat" description="PPR" evidence="3">
    <location>
        <begin position="449"/>
        <end position="479"/>
    </location>
</feature>
<evidence type="ECO:0000256" key="2">
    <source>
        <dbReference type="ARBA" id="ARBA00022737"/>
    </source>
</evidence>
<dbReference type="Proteomes" id="UP001345219">
    <property type="component" value="Chromosome 16"/>
</dbReference>
<dbReference type="PANTHER" id="PTHR47932">
    <property type="entry name" value="ATPASE EXPRESSION PROTEIN 3"/>
    <property type="match status" value="1"/>
</dbReference>
<feature type="repeat" description="PPR" evidence="3">
    <location>
        <begin position="272"/>
        <end position="306"/>
    </location>
</feature>
<feature type="repeat" description="PPR" evidence="3">
    <location>
        <begin position="237"/>
        <end position="271"/>
    </location>
</feature>
<evidence type="ECO:0008006" key="6">
    <source>
        <dbReference type="Google" id="ProtNLM"/>
    </source>
</evidence>
<gene>
    <name evidence="4" type="ORF">SAY87_021929</name>
</gene>
<sequence length="571" mass="64238">MAVLLNSASLASKPLLFRFKSRCRRRRSYEFLSDVSSFPSARALLASVSAIPEWRTRRSSNADTTARTPEQMLNDAFRNLERSVETSGRRPDATRATQLLYDLCKANKMKKAIRVMEMMVSSGVIPDAASYTYLVSQLCKRGNIGHAMQLVERMDELGIPTNTATYNSLVRGLCLHGKLSKSLQLLDRLMERRRGSTGLVPNAFTYTFLLEAAYKERGADEAIRLMDVIVAKGGKPNLVSYNVLLTGLCKEGNTDKAMRLFRDLPAKGFNPNVVSYNILLRNLCNEGRWPEANQLLAEMDGGDRSPSIVTYNILISSLALHGKTDQAMEVLEEMDSKGTFKATATSYNPIICQLCKEGRVDQAVQCLDQMIFRRCHPNEGTYNAIAVLCNEDNNMVREAFSIIQSLGNKRGSMIYDFYRHVISSLCRKGNTYPAFRLLYEMAKNGFCPDSHTYSSLIRGLCLEGMLEEAMRIFEVMEESEECRPCVENFNALILGLCKSGRTDLGLNVYMAMIDKGKMPNEMTYTIIVEGIAHEEADIAAEVLRELYLRNALSHRTLERLMMQYDLQGVLI</sequence>
<feature type="repeat" description="PPR" evidence="3">
    <location>
        <begin position="485"/>
        <end position="519"/>
    </location>
</feature>
<dbReference type="PROSITE" id="PS51375">
    <property type="entry name" value="PPR"/>
    <property type="match status" value="11"/>
</dbReference>
<feature type="repeat" description="PPR" evidence="3">
    <location>
        <begin position="343"/>
        <end position="377"/>
    </location>
</feature>
<proteinExistence type="inferred from homology"/>
<dbReference type="InterPro" id="IPR011990">
    <property type="entry name" value="TPR-like_helical_dom_sf"/>
</dbReference>
<evidence type="ECO:0000256" key="1">
    <source>
        <dbReference type="ARBA" id="ARBA00007626"/>
    </source>
</evidence>
<dbReference type="NCBIfam" id="TIGR00756">
    <property type="entry name" value="PPR"/>
    <property type="match status" value="10"/>
</dbReference>
<evidence type="ECO:0000313" key="5">
    <source>
        <dbReference type="Proteomes" id="UP001345219"/>
    </source>
</evidence>
<dbReference type="EMBL" id="JAXIOK010000016">
    <property type="protein sequence ID" value="KAK4753131.1"/>
    <property type="molecule type" value="Genomic_DNA"/>
</dbReference>
<dbReference type="Pfam" id="PF01535">
    <property type="entry name" value="PPR"/>
    <property type="match status" value="1"/>
</dbReference>
<dbReference type="Pfam" id="PF13041">
    <property type="entry name" value="PPR_2"/>
    <property type="match status" value="5"/>
</dbReference>
<accession>A0AAN7JT48</accession>
<dbReference type="Pfam" id="PF12854">
    <property type="entry name" value="PPR_1"/>
    <property type="match status" value="1"/>
</dbReference>
<evidence type="ECO:0000313" key="4">
    <source>
        <dbReference type="EMBL" id="KAK4753131.1"/>
    </source>
</evidence>
<feature type="repeat" description="PPR" evidence="3">
    <location>
        <begin position="414"/>
        <end position="448"/>
    </location>
</feature>
<name>A0AAN7JT48_9MYRT</name>
<evidence type="ECO:0000256" key="3">
    <source>
        <dbReference type="PROSITE-ProRule" id="PRU00708"/>
    </source>
</evidence>
<organism evidence="4 5">
    <name type="scientific">Trapa incisa</name>
    <dbReference type="NCBI Taxonomy" id="236973"/>
    <lineage>
        <taxon>Eukaryota</taxon>
        <taxon>Viridiplantae</taxon>
        <taxon>Streptophyta</taxon>
        <taxon>Embryophyta</taxon>
        <taxon>Tracheophyta</taxon>
        <taxon>Spermatophyta</taxon>
        <taxon>Magnoliopsida</taxon>
        <taxon>eudicotyledons</taxon>
        <taxon>Gunneridae</taxon>
        <taxon>Pentapetalae</taxon>
        <taxon>rosids</taxon>
        <taxon>malvids</taxon>
        <taxon>Myrtales</taxon>
        <taxon>Lythraceae</taxon>
        <taxon>Trapa</taxon>
    </lineage>
</organism>
<dbReference type="InterPro" id="IPR002885">
    <property type="entry name" value="PPR_rpt"/>
</dbReference>
<feature type="repeat" description="PPR" evidence="3">
    <location>
        <begin position="127"/>
        <end position="161"/>
    </location>
</feature>
<comment type="similarity">
    <text evidence="1">Belongs to the PPR family. P subfamily.</text>
</comment>
<keyword evidence="2" id="KW-0677">Repeat</keyword>
<protein>
    <recommendedName>
        <fullName evidence="6">Pentatricopeptide repeat-containing protein</fullName>
    </recommendedName>
</protein>
<comment type="caution">
    <text evidence="4">The sequence shown here is derived from an EMBL/GenBank/DDBJ whole genome shotgun (WGS) entry which is preliminary data.</text>
</comment>